<dbReference type="EMBL" id="JACGWN010000014">
    <property type="protein sequence ID" value="KAL0405620.1"/>
    <property type="molecule type" value="Genomic_DNA"/>
</dbReference>
<proteinExistence type="predicted"/>
<reference evidence="1" key="2">
    <citation type="journal article" date="2024" name="Plant">
        <title>Genomic evolution and insights into agronomic trait innovations of Sesamum species.</title>
        <authorList>
            <person name="Miao H."/>
            <person name="Wang L."/>
            <person name="Qu L."/>
            <person name="Liu H."/>
            <person name="Sun Y."/>
            <person name="Le M."/>
            <person name="Wang Q."/>
            <person name="Wei S."/>
            <person name="Zheng Y."/>
            <person name="Lin W."/>
            <person name="Duan Y."/>
            <person name="Cao H."/>
            <person name="Xiong S."/>
            <person name="Wang X."/>
            <person name="Wei L."/>
            <person name="Li C."/>
            <person name="Ma Q."/>
            <person name="Ju M."/>
            <person name="Zhao R."/>
            <person name="Li G."/>
            <person name="Mu C."/>
            <person name="Tian Q."/>
            <person name="Mei H."/>
            <person name="Zhang T."/>
            <person name="Gao T."/>
            <person name="Zhang H."/>
        </authorList>
    </citation>
    <scope>NUCLEOTIDE SEQUENCE</scope>
    <source>
        <strain evidence="1">KEN1</strain>
    </source>
</reference>
<gene>
    <name evidence="1" type="ORF">Slati_3875900</name>
</gene>
<comment type="caution">
    <text evidence="1">The sequence shown here is derived from an EMBL/GenBank/DDBJ whole genome shotgun (WGS) entry which is preliminary data.</text>
</comment>
<reference evidence="1" key="1">
    <citation type="submission" date="2020-06" db="EMBL/GenBank/DDBJ databases">
        <authorList>
            <person name="Li T."/>
            <person name="Hu X."/>
            <person name="Zhang T."/>
            <person name="Song X."/>
            <person name="Zhang H."/>
            <person name="Dai N."/>
            <person name="Sheng W."/>
            <person name="Hou X."/>
            <person name="Wei L."/>
        </authorList>
    </citation>
    <scope>NUCLEOTIDE SEQUENCE</scope>
    <source>
        <strain evidence="1">KEN1</strain>
        <tissue evidence="1">Leaf</tissue>
    </source>
</reference>
<name>A0AAW2TLB8_9LAMI</name>
<sequence>MSERCLRECPRPGGTRTVFIGECPRQLGVYPTRDSCESWLGMVGIRGRSSLSAARNA</sequence>
<accession>A0AAW2TLB8</accession>
<evidence type="ECO:0000313" key="1">
    <source>
        <dbReference type="EMBL" id="KAL0405620.1"/>
    </source>
</evidence>
<dbReference type="AlphaFoldDB" id="A0AAW2TLB8"/>
<protein>
    <submittedName>
        <fullName evidence="1">Uncharacterized protein</fullName>
    </submittedName>
</protein>
<organism evidence="1">
    <name type="scientific">Sesamum latifolium</name>
    <dbReference type="NCBI Taxonomy" id="2727402"/>
    <lineage>
        <taxon>Eukaryota</taxon>
        <taxon>Viridiplantae</taxon>
        <taxon>Streptophyta</taxon>
        <taxon>Embryophyta</taxon>
        <taxon>Tracheophyta</taxon>
        <taxon>Spermatophyta</taxon>
        <taxon>Magnoliopsida</taxon>
        <taxon>eudicotyledons</taxon>
        <taxon>Gunneridae</taxon>
        <taxon>Pentapetalae</taxon>
        <taxon>asterids</taxon>
        <taxon>lamiids</taxon>
        <taxon>Lamiales</taxon>
        <taxon>Pedaliaceae</taxon>
        <taxon>Sesamum</taxon>
    </lineage>
</organism>